<protein>
    <submittedName>
        <fullName evidence="1">Uncharacterized protein</fullName>
    </submittedName>
</protein>
<accession>A0A251T2K7</accession>
<dbReference type="InParanoid" id="A0A251T2K7"/>
<sequence length="111" mass="12079">MSLAAVYSRARVTRAVCSSAASYSRGIVSGSGVFARPSYSRRVLLQRGVFDGRYTLAAELLARRCVFVRQCTRCGACPEIKGPRVTVFIRGGGLRRRAGDFPQHAFMSCGI</sequence>
<proteinExistence type="predicted"/>
<gene>
    <name evidence="1" type="ORF">HannXRQ_Chr12g0372871</name>
</gene>
<dbReference type="AlphaFoldDB" id="A0A251T2K7"/>
<evidence type="ECO:0000313" key="1">
    <source>
        <dbReference type="EMBL" id="OTG05377.1"/>
    </source>
</evidence>
<evidence type="ECO:0000313" key="2">
    <source>
        <dbReference type="Proteomes" id="UP000215914"/>
    </source>
</evidence>
<dbReference type="EMBL" id="CM007901">
    <property type="protein sequence ID" value="OTG05377.1"/>
    <property type="molecule type" value="Genomic_DNA"/>
</dbReference>
<name>A0A251T2K7_HELAN</name>
<keyword evidence="2" id="KW-1185">Reference proteome</keyword>
<organism evidence="1 2">
    <name type="scientific">Helianthus annuus</name>
    <name type="common">Common sunflower</name>
    <dbReference type="NCBI Taxonomy" id="4232"/>
    <lineage>
        <taxon>Eukaryota</taxon>
        <taxon>Viridiplantae</taxon>
        <taxon>Streptophyta</taxon>
        <taxon>Embryophyta</taxon>
        <taxon>Tracheophyta</taxon>
        <taxon>Spermatophyta</taxon>
        <taxon>Magnoliopsida</taxon>
        <taxon>eudicotyledons</taxon>
        <taxon>Gunneridae</taxon>
        <taxon>Pentapetalae</taxon>
        <taxon>asterids</taxon>
        <taxon>campanulids</taxon>
        <taxon>Asterales</taxon>
        <taxon>Asteraceae</taxon>
        <taxon>Asteroideae</taxon>
        <taxon>Heliantheae alliance</taxon>
        <taxon>Heliantheae</taxon>
        <taxon>Helianthus</taxon>
    </lineage>
</organism>
<dbReference type="Proteomes" id="UP000215914">
    <property type="component" value="Chromosome 12"/>
</dbReference>
<reference evidence="2" key="1">
    <citation type="journal article" date="2017" name="Nature">
        <title>The sunflower genome provides insights into oil metabolism, flowering and Asterid evolution.</title>
        <authorList>
            <person name="Badouin H."/>
            <person name="Gouzy J."/>
            <person name="Grassa C.J."/>
            <person name="Murat F."/>
            <person name="Staton S.E."/>
            <person name="Cottret L."/>
            <person name="Lelandais-Briere C."/>
            <person name="Owens G.L."/>
            <person name="Carrere S."/>
            <person name="Mayjonade B."/>
            <person name="Legrand L."/>
            <person name="Gill N."/>
            <person name="Kane N.C."/>
            <person name="Bowers J.E."/>
            <person name="Hubner S."/>
            <person name="Bellec A."/>
            <person name="Berard A."/>
            <person name="Berges H."/>
            <person name="Blanchet N."/>
            <person name="Boniface M.C."/>
            <person name="Brunel D."/>
            <person name="Catrice O."/>
            <person name="Chaidir N."/>
            <person name="Claudel C."/>
            <person name="Donnadieu C."/>
            <person name="Faraut T."/>
            <person name="Fievet G."/>
            <person name="Helmstetter N."/>
            <person name="King M."/>
            <person name="Knapp S.J."/>
            <person name="Lai Z."/>
            <person name="Le Paslier M.C."/>
            <person name="Lippi Y."/>
            <person name="Lorenzon L."/>
            <person name="Mandel J.R."/>
            <person name="Marage G."/>
            <person name="Marchand G."/>
            <person name="Marquand E."/>
            <person name="Bret-Mestries E."/>
            <person name="Morien E."/>
            <person name="Nambeesan S."/>
            <person name="Nguyen T."/>
            <person name="Pegot-Espagnet P."/>
            <person name="Pouilly N."/>
            <person name="Raftis F."/>
            <person name="Sallet E."/>
            <person name="Schiex T."/>
            <person name="Thomas J."/>
            <person name="Vandecasteele C."/>
            <person name="Vares D."/>
            <person name="Vear F."/>
            <person name="Vautrin S."/>
            <person name="Crespi M."/>
            <person name="Mangin B."/>
            <person name="Burke J.M."/>
            <person name="Salse J."/>
            <person name="Munos S."/>
            <person name="Vincourt P."/>
            <person name="Rieseberg L.H."/>
            <person name="Langlade N.B."/>
        </authorList>
    </citation>
    <scope>NUCLEOTIDE SEQUENCE [LARGE SCALE GENOMIC DNA]</scope>
    <source>
        <strain evidence="2">cv. SF193</strain>
    </source>
</reference>